<dbReference type="AlphaFoldDB" id="F1YIM8"/>
<sequence length="163" mass="18371">MRLRDSPTVEVSRELRCAPEHAWQMVTDISLPTRAPGELQRVEWLDGADAVTVGARFSGHNRNEQMGDWQTISVITEVEPGRRWVWTVGPDSKAPFASWGFEVDPMRDGTIVRQWARIGDAESPFKTFIDAHPDREGEIIAFRLGVWQRAMEANLAVLEAALS</sequence>
<dbReference type="eggNOG" id="COG3832">
    <property type="taxonomic scope" value="Bacteria"/>
</dbReference>
<proteinExistence type="predicted"/>
<dbReference type="SUPFAM" id="SSF55961">
    <property type="entry name" value="Bet v1-like"/>
    <property type="match status" value="1"/>
</dbReference>
<dbReference type="InterPro" id="IPR019587">
    <property type="entry name" value="Polyketide_cyclase/dehydratase"/>
</dbReference>
<dbReference type="CDD" id="cd07812">
    <property type="entry name" value="SRPBCC"/>
    <property type="match status" value="1"/>
</dbReference>
<keyword evidence="2" id="KW-1185">Reference proteome</keyword>
<protein>
    <submittedName>
        <fullName evidence="1">Cyclase/dehydrase</fullName>
    </submittedName>
</protein>
<accession>F1YIM8</accession>
<name>F1YIM8_9ACTN</name>
<organism evidence="1 2">
    <name type="scientific">Gordonia neofelifaecis NRRL B-59395</name>
    <dbReference type="NCBI Taxonomy" id="644548"/>
    <lineage>
        <taxon>Bacteria</taxon>
        <taxon>Bacillati</taxon>
        <taxon>Actinomycetota</taxon>
        <taxon>Actinomycetes</taxon>
        <taxon>Mycobacteriales</taxon>
        <taxon>Gordoniaceae</taxon>
        <taxon>Gordonia</taxon>
    </lineage>
</organism>
<dbReference type="Pfam" id="PF10604">
    <property type="entry name" value="Polyketide_cyc2"/>
    <property type="match status" value="1"/>
</dbReference>
<dbReference type="OrthoDB" id="3779334at2"/>
<dbReference type="RefSeq" id="WP_009678985.1">
    <property type="nucleotide sequence ID" value="NZ_AEUD01000006.1"/>
</dbReference>
<gene>
    <name evidence="1" type="ORF">SCNU_08761</name>
</gene>
<dbReference type="Proteomes" id="UP000035065">
    <property type="component" value="Unassembled WGS sequence"/>
</dbReference>
<evidence type="ECO:0000313" key="1">
    <source>
        <dbReference type="EMBL" id="EGD55336.1"/>
    </source>
</evidence>
<reference evidence="1 2" key="1">
    <citation type="journal article" date="2011" name="J. Bacteriol.">
        <title>Draft Genome Sequence of Gordonia neofelifaecis NRRL B-59395, a Cholesterol-Degrading Actinomycete.</title>
        <authorList>
            <person name="Ge F."/>
            <person name="Li W."/>
            <person name="Chen G."/>
            <person name="Liu Y."/>
            <person name="Zhang G."/>
            <person name="Yong B."/>
            <person name="Wang Q."/>
            <person name="Wang N."/>
            <person name="Huang Z."/>
            <person name="Li W."/>
            <person name="Wang J."/>
            <person name="Wu C."/>
            <person name="Xie Q."/>
            <person name="Liu G."/>
        </authorList>
    </citation>
    <scope>NUCLEOTIDE SEQUENCE [LARGE SCALE GENOMIC DNA]</scope>
    <source>
        <strain evidence="1 2">NRRL B-59395</strain>
    </source>
</reference>
<dbReference type="STRING" id="644548.SCNU_08761"/>
<comment type="caution">
    <text evidence="1">The sequence shown here is derived from an EMBL/GenBank/DDBJ whole genome shotgun (WGS) entry which is preliminary data.</text>
</comment>
<dbReference type="Gene3D" id="3.30.530.20">
    <property type="match status" value="1"/>
</dbReference>
<dbReference type="InterPro" id="IPR023393">
    <property type="entry name" value="START-like_dom_sf"/>
</dbReference>
<dbReference type="EMBL" id="AEUD01000006">
    <property type="protein sequence ID" value="EGD55336.1"/>
    <property type="molecule type" value="Genomic_DNA"/>
</dbReference>
<evidence type="ECO:0000313" key="2">
    <source>
        <dbReference type="Proteomes" id="UP000035065"/>
    </source>
</evidence>